<evidence type="ECO:0000256" key="11">
    <source>
        <dbReference type="SAM" id="MobiDB-lite"/>
    </source>
</evidence>
<comment type="subcellular location">
    <subcellularLocation>
        <location evidence="1">Golgi apparatus membrane</location>
        <topology evidence="1">Single-pass type IV membrane protein</topology>
    </subcellularLocation>
</comment>
<dbReference type="InterPro" id="IPR012955">
    <property type="entry name" value="CASP_C"/>
</dbReference>
<feature type="coiled-coil region" evidence="10">
    <location>
        <begin position="444"/>
        <end position="492"/>
    </location>
</feature>
<name>A0A667XTV7_9TELE</name>
<evidence type="ECO:0000256" key="4">
    <source>
        <dbReference type="ARBA" id="ARBA00022448"/>
    </source>
</evidence>
<reference evidence="15" key="1">
    <citation type="submission" date="2019-06" db="EMBL/GenBank/DDBJ databases">
        <authorList>
            <consortium name="Wellcome Sanger Institute Data Sharing"/>
        </authorList>
    </citation>
    <scope>NUCLEOTIDE SEQUENCE [LARGE SCALE GENOMIC DNA]</scope>
</reference>
<gene>
    <name evidence="15" type="primary">cux1b</name>
</gene>
<dbReference type="AlphaFoldDB" id="A0A667XTV7"/>
<evidence type="ECO:0000256" key="9">
    <source>
        <dbReference type="ARBA" id="ARBA00023136"/>
    </source>
</evidence>
<evidence type="ECO:0000256" key="10">
    <source>
        <dbReference type="SAM" id="Coils"/>
    </source>
</evidence>
<evidence type="ECO:0000256" key="12">
    <source>
        <dbReference type="SAM" id="Phobius"/>
    </source>
</evidence>
<keyword evidence="4" id="KW-0813">Transport</keyword>
<sequence>MLQKELDATATQLANRQDESEQSRKKLIDLSREFKKNTPEDLRKQVAPLLKSFQGEIDALSKRSKEAEAAFLNVYKKLIDVPDPVPVLELAQQLQLKLQKMHDIETENTKLRETLEDYNKEFAEVKNQEVTIKSLKEKIREYEQSLKNQAENLAQEKQLQLHNDYAEKERYVCVCANEAVFEITTLETTQAELFDLKTKYDEESTAKYVFPLMCVCVCACVCVCGREQPVEAVSRSSLEAELGAKERETTQLVEDVQRLQASLTKLRETTSSQITQLEQQLSAKTATLKELEEKLQKQADYEEVKKDLIFILVQFLCLSPPSHCQDSSKPLEVLLLERNRSLQSESASLRIANTELSGRYAELQVEFSAAVRTSAEQKELILKLEHDLSTIQSMTSLPRPDAEGSDLSNMDNIPEPIKEATAMFTGPGVAPHAELPQGQMDSLLSIISSQRERFRSRNQELEAESRSMQQTMQALQSELDSLRADNIKLYEKIKFLQSYPGRAGGSDDTVMRYSSQYEERLDPFASFSKRERQRRYLSLSPWDKATLSLGRVILSNKMARTIAFFYTLFLHCLVFLVLYKTAWSESIGRDCTAFCAKKYSDHLHRFHENDDNL</sequence>
<dbReference type="PANTHER" id="PTHR14043:SF15">
    <property type="entry name" value="PROTEIN CASP"/>
    <property type="match status" value="1"/>
</dbReference>
<dbReference type="GO" id="GO:0006891">
    <property type="term" value="P:intra-Golgi vesicle-mediated transport"/>
    <property type="evidence" value="ECO:0007669"/>
    <property type="project" value="InterPro"/>
</dbReference>
<keyword evidence="9 12" id="KW-0472">Membrane</keyword>
<evidence type="ECO:0000256" key="3">
    <source>
        <dbReference type="ARBA" id="ARBA00018691"/>
    </source>
</evidence>
<keyword evidence="7" id="KW-0333">Golgi apparatus</keyword>
<evidence type="ECO:0000259" key="13">
    <source>
        <dbReference type="Pfam" id="PF08172"/>
    </source>
</evidence>
<evidence type="ECO:0000256" key="5">
    <source>
        <dbReference type="ARBA" id="ARBA00022692"/>
    </source>
</evidence>
<feature type="transmembrane region" description="Helical" evidence="12">
    <location>
        <begin position="558"/>
        <end position="579"/>
    </location>
</feature>
<evidence type="ECO:0000313" key="16">
    <source>
        <dbReference type="Proteomes" id="UP000472263"/>
    </source>
</evidence>
<feature type="region of interest" description="Disordered" evidence="11">
    <location>
        <begin position="1"/>
        <end position="24"/>
    </location>
</feature>
<dbReference type="GO" id="GO:0000977">
    <property type="term" value="F:RNA polymerase II transcription regulatory region sequence-specific DNA binding"/>
    <property type="evidence" value="ECO:0007669"/>
    <property type="project" value="TreeGrafter"/>
</dbReference>
<keyword evidence="5 12" id="KW-0812">Transmembrane</keyword>
<evidence type="ECO:0000256" key="7">
    <source>
        <dbReference type="ARBA" id="ARBA00023034"/>
    </source>
</evidence>
<dbReference type="GO" id="GO:0000981">
    <property type="term" value="F:DNA-binding transcription factor activity, RNA polymerase II-specific"/>
    <property type="evidence" value="ECO:0007669"/>
    <property type="project" value="TreeGrafter"/>
</dbReference>
<reference evidence="15" key="2">
    <citation type="submission" date="2025-08" db="UniProtKB">
        <authorList>
            <consortium name="Ensembl"/>
        </authorList>
    </citation>
    <scope>IDENTIFICATION</scope>
</reference>
<evidence type="ECO:0000256" key="1">
    <source>
        <dbReference type="ARBA" id="ARBA00004409"/>
    </source>
</evidence>
<feature type="domain" description="CASP C-terminal" evidence="13">
    <location>
        <begin position="363"/>
        <end position="582"/>
    </location>
</feature>
<dbReference type="Pfam" id="PF25398">
    <property type="entry name" value="CUX1_N"/>
    <property type="match status" value="1"/>
</dbReference>
<comment type="similarity">
    <text evidence="2">Belongs to the CASP family.</text>
</comment>
<keyword evidence="8 10" id="KW-0175">Coiled coil</keyword>
<organism evidence="15 16">
    <name type="scientific">Myripristis murdjan</name>
    <name type="common">pinecone soldierfish</name>
    <dbReference type="NCBI Taxonomy" id="586833"/>
    <lineage>
        <taxon>Eukaryota</taxon>
        <taxon>Metazoa</taxon>
        <taxon>Chordata</taxon>
        <taxon>Craniata</taxon>
        <taxon>Vertebrata</taxon>
        <taxon>Euteleostomi</taxon>
        <taxon>Actinopterygii</taxon>
        <taxon>Neopterygii</taxon>
        <taxon>Teleostei</taxon>
        <taxon>Neoteleostei</taxon>
        <taxon>Acanthomorphata</taxon>
        <taxon>Holocentriformes</taxon>
        <taxon>Holocentridae</taxon>
        <taxon>Myripristis</taxon>
    </lineage>
</organism>
<dbReference type="GO" id="GO:0000139">
    <property type="term" value="C:Golgi membrane"/>
    <property type="evidence" value="ECO:0007669"/>
    <property type="project" value="UniProtKB-SubCell"/>
</dbReference>
<accession>A0A667XTV7</accession>
<keyword evidence="16" id="KW-1185">Reference proteome</keyword>
<dbReference type="Proteomes" id="UP000472263">
    <property type="component" value="Chromosome 13"/>
</dbReference>
<dbReference type="Ensembl" id="ENSMMDT00005019146.1">
    <property type="protein sequence ID" value="ENSMMDP00005018697.1"/>
    <property type="gene ID" value="ENSMMDG00005008523.1"/>
</dbReference>
<keyword evidence="6 12" id="KW-1133">Transmembrane helix</keyword>
<proteinExistence type="inferred from homology"/>
<evidence type="ECO:0000256" key="8">
    <source>
        <dbReference type="ARBA" id="ARBA00023054"/>
    </source>
</evidence>
<evidence type="ECO:0000313" key="15">
    <source>
        <dbReference type="Ensembl" id="ENSMMDP00005018697.1"/>
    </source>
</evidence>
<dbReference type="GeneTree" id="ENSGT00940000163742"/>
<reference evidence="15" key="3">
    <citation type="submission" date="2025-09" db="UniProtKB">
        <authorList>
            <consortium name="Ensembl"/>
        </authorList>
    </citation>
    <scope>IDENTIFICATION</scope>
</reference>
<evidence type="ECO:0000256" key="6">
    <source>
        <dbReference type="ARBA" id="ARBA00022989"/>
    </source>
</evidence>
<dbReference type="GO" id="GO:0005634">
    <property type="term" value="C:nucleus"/>
    <property type="evidence" value="ECO:0007669"/>
    <property type="project" value="TreeGrafter"/>
</dbReference>
<dbReference type="PANTHER" id="PTHR14043">
    <property type="entry name" value="CCAAT DISPLACEMENT PROTEIN-RELATED"/>
    <property type="match status" value="1"/>
</dbReference>
<dbReference type="Pfam" id="PF08172">
    <property type="entry name" value="CASP_C"/>
    <property type="match status" value="1"/>
</dbReference>
<evidence type="ECO:0000259" key="14">
    <source>
        <dbReference type="Pfam" id="PF25398"/>
    </source>
</evidence>
<feature type="domain" description="Cux N-terminal" evidence="14">
    <location>
        <begin position="2"/>
        <end position="94"/>
    </location>
</feature>
<feature type="coiled-coil region" evidence="10">
    <location>
        <begin position="101"/>
        <end position="159"/>
    </location>
</feature>
<evidence type="ECO:0000256" key="2">
    <source>
        <dbReference type="ARBA" id="ARBA00006415"/>
    </source>
</evidence>
<dbReference type="InterPro" id="IPR057476">
    <property type="entry name" value="Cux_N"/>
</dbReference>
<protein>
    <recommendedName>
        <fullName evidence="3">Protein CASP</fullName>
    </recommendedName>
</protein>